<dbReference type="Gene3D" id="1.25.40.10">
    <property type="entry name" value="Tetratricopeptide repeat domain"/>
    <property type="match status" value="5"/>
</dbReference>
<feature type="region of interest" description="Disordered" evidence="4">
    <location>
        <begin position="1"/>
        <end position="21"/>
    </location>
</feature>
<protein>
    <submittedName>
        <fullName evidence="5">TPR repeat-containing protein</fullName>
    </submittedName>
</protein>
<organism evidence="5 6">
    <name type="scientific">Gloeobacter kilaueensis (strain ATCC BAA-2537 / CCAP 1431/1 / ULC 316 / JS1)</name>
    <dbReference type="NCBI Taxonomy" id="1183438"/>
    <lineage>
        <taxon>Bacteria</taxon>
        <taxon>Bacillati</taxon>
        <taxon>Cyanobacteriota</taxon>
        <taxon>Cyanophyceae</taxon>
        <taxon>Gloeobacterales</taxon>
        <taxon>Gloeobacteraceae</taxon>
        <taxon>Gloeobacter</taxon>
    </lineage>
</organism>
<dbReference type="SUPFAM" id="SSF48452">
    <property type="entry name" value="TPR-like"/>
    <property type="match status" value="2"/>
</dbReference>
<sequence length="716" mass="78733">MAHDRRSAGRPAKIQPSGLKDPVSAVETYQAALQHHQAGQLPQAIALYRQLLAQLPDHADGLFALGLALYESGEAAPGFEAVHRAIALNPTAASYHYTHALLLKDQSRSLEALDAADRAFSLAATDFETLASLESLYLELSGDLQAQGHLSEAARGCEQALAVNPQSAEAHNNLGNLRAQQGKAAEAVEHYQRALALAPRLMEAVYNLGNAFKALGRLQMAVLYYRQALVLQPDLPQAHYQLGSVLIELQDWPGAEASLGRAIALSPTWAEPHFQLGWVLDQKNQRPEAIASYRRSLALDPNLAEACNNLAILLEADLTVDLEDIAALFRRAIACKPDWADPHYNLGRILVFQSRFAEAEASYGRALALRPDWSTAHVGLASCLLEQGQLPVAIASYRQAIACNPEDAQAHALLGCALLLGGDWQAGWPEYQWYRRSAGLVGEIPVFDRPRWDGSALAGRTILLFCEQGIGDAIQFVRYAQLLKAMQASVVVQCAAALKRLLAPCPAIDVLVGYGEALPPFDVHVLQFDLPLLLDTRIDGVPVQQPYLTPPVQNDLPDALQETLAAVEAARIGIVWSPKSQFRGDQKRYCPLAHFEPLLALPGFRFFSLYKGERLGELEPYRERIVDLGSHFRDFADTAWAIDQLDLVIAVDTAVAHLAGAMGKPVWILLPYLPDWRWQLGREDSPWYPTARLFRQPVPGDWPALIDQVVGRLKNR</sequence>
<dbReference type="Gene3D" id="3.40.50.2000">
    <property type="entry name" value="Glycogen Phosphorylase B"/>
    <property type="match status" value="1"/>
</dbReference>
<dbReference type="OrthoDB" id="485389at2"/>
<evidence type="ECO:0000256" key="3">
    <source>
        <dbReference type="PROSITE-ProRule" id="PRU00339"/>
    </source>
</evidence>
<accession>U5QJI3</accession>
<dbReference type="STRING" id="1183438.GKIL_2797"/>
<reference evidence="5 6" key="1">
    <citation type="journal article" date="2013" name="PLoS ONE">
        <title>Cultivation and Complete Genome Sequencing of Gloeobacter kilaueensis sp. nov., from a Lava Cave in Kilauea Caldera, Hawai'i.</title>
        <authorList>
            <person name="Saw J.H."/>
            <person name="Schatz M."/>
            <person name="Brown M.V."/>
            <person name="Kunkel D.D."/>
            <person name="Foster J.S."/>
            <person name="Shick H."/>
            <person name="Christensen S."/>
            <person name="Hou S."/>
            <person name="Wan X."/>
            <person name="Donachie S.P."/>
        </authorList>
    </citation>
    <scope>NUCLEOTIDE SEQUENCE [LARGE SCALE GENOMIC DNA]</scope>
    <source>
        <strain evidence="6">JS</strain>
    </source>
</reference>
<feature type="repeat" description="TPR" evidence="3">
    <location>
        <begin position="168"/>
        <end position="201"/>
    </location>
</feature>
<dbReference type="eggNOG" id="COG0457">
    <property type="taxonomic scope" value="Bacteria"/>
</dbReference>
<dbReference type="InterPro" id="IPR011990">
    <property type="entry name" value="TPR-like_helical_dom_sf"/>
</dbReference>
<dbReference type="PATRIC" id="fig|1183438.3.peg.2757"/>
<dbReference type="Proteomes" id="UP000017396">
    <property type="component" value="Chromosome"/>
</dbReference>
<evidence type="ECO:0000313" key="6">
    <source>
        <dbReference type="Proteomes" id="UP000017396"/>
    </source>
</evidence>
<keyword evidence="2 3" id="KW-0802">TPR repeat</keyword>
<dbReference type="InterPro" id="IPR013105">
    <property type="entry name" value="TPR_2"/>
</dbReference>
<dbReference type="HOGENOM" id="CLU_010140_1_0_3"/>
<feature type="repeat" description="TPR" evidence="3">
    <location>
        <begin position="270"/>
        <end position="303"/>
    </location>
</feature>
<dbReference type="InterPro" id="IPR052943">
    <property type="entry name" value="TMTC_O-mannosyl-trnsfr"/>
</dbReference>
<dbReference type="PANTHER" id="PTHR44809">
    <property type="match status" value="1"/>
</dbReference>
<dbReference type="KEGG" id="glj:GKIL_2797"/>
<evidence type="ECO:0000313" key="5">
    <source>
        <dbReference type="EMBL" id="AGY59043.1"/>
    </source>
</evidence>
<proteinExistence type="predicted"/>
<keyword evidence="1" id="KW-0677">Repeat</keyword>
<keyword evidence="6" id="KW-1185">Reference proteome</keyword>
<dbReference type="PROSITE" id="PS50293">
    <property type="entry name" value="TPR_REGION"/>
    <property type="match status" value="2"/>
</dbReference>
<dbReference type="EMBL" id="CP003587">
    <property type="protein sequence ID" value="AGY59043.1"/>
    <property type="molecule type" value="Genomic_DNA"/>
</dbReference>
<dbReference type="PROSITE" id="PS50005">
    <property type="entry name" value="TPR"/>
    <property type="match status" value="7"/>
</dbReference>
<dbReference type="RefSeq" id="WP_023174260.1">
    <property type="nucleotide sequence ID" value="NC_022600.1"/>
</dbReference>
<dbReference type="SUPFAM" id="SSF53756">
    <property type="entry name" value="UDP-Glycosyltransferase/glycogen phosphorylase"/>
    <property type="match status" value="1"/>
</dbReference>
<evidence type="ECO:0000256" key="1">
    <source>
        <dbReference type="ARBA" id="ARBA00022737"/>
    </source>
</evidence>
<feature type="repeat" description="TPR" evidence="3">
    <location>
        <begin position="202"/>
        <end position="235"/>
    </location>
</feature>
<feature type="repeat" description="TPR" evidence="3">
    <location>
        <begin position="236"/>
        <end position="269"/>
    </location>
</feature>
<dbReference type="PANTHER" id="PTHR44809:SF1">
    <property type="entry name" value="PROTEIN O-MANNOSYL-TRANSFERASE TMTC1"/>
    <property type="match status" value="1"/>
</dbReference>
<gene>
    <name evidence="5" type="ORF">GKIL_2797</name>
</gene>
<feature type="repeat" description="TPR" evidence="3">
    <location>
        <begin position="340"/>
        <end position="373"/>
    </location>
</feature>
<dbReference type="Pfam" id="PF07719">
    <property type="entry name" value="TPR_2"/>
    <property type="match status" value="1"/>
</dbReference>
<dbReference type="SMART" id="SM00028">
    <property type="entry name" value="TPR"/>
    <property type="match status" value="10"/>
</dbReference>
<dbReference type="AlphaFoldDB" id="U5QJI3"/>
<dbReference type="Pfam" id="PF13414">
    <property type="entry name" value="TPR_11"/>
    <property type="match status" value="1"/>
</dbReference>
<feature type="repeat" description="TPR" evidence="3">
    <location>
        <begin position="374"/>
        <end position="407"/>
    </location>
</feature>
<evidence type="ECO:0000256" key="4">
    <source>
        <dbReference type="SAM" id="MobiDB-lite"/>
    </source>
</evidence>
<feature type="repeat" description="TPR" evidence="3">
    <location>
        <begin position="59"/>
        <end position="92"/>
    </location>
</feature>
<dbReference type="Pfam" id="PF13432">
    <property type="entry name" value="TPR_16"/>
    <property type="match status" value="2"/>
</dbReference>
<dbReference type="InterPro" id="IPR019734">
    <property type="entry name" value="TPR_rpt"/>
</dbReference>
<name>U5QJI3_GLOK1</name>
<evidence type="ECO:0000256" key="2">
    <source>
        <dbReference type="ARBA" id="ARBA00022803"/>
    </source>
</evidence>